<proteinExistence type="predicted"/>
<dbReference type="Proteomes" id="UP000619457">
    <property type="component" value="Unassembled WGS sequence"/>
</dbReference>
<organism evidence="1 2">
    <name type="scientific">Echinicola pacifica</name>
    <dbReference type="NCBI Taxonomy" id="346377"/>
    <lineage>
        <taxon>Bacteria</taxon>
        <taxon>Pseudomonadati</taxon>
        <taxon>Bacteroidota</taxon>
        <taxon>Cytophagia</taxon>
        <taxon>Cytophagales</taxon>
        <taxon>Cyclobacteriaceae</taxon>
        <taxon>Echinicola</taxon>
    </lineage>
</organism>
<reference evidence="1" key="2">
    <citation type="submission" date="2020-09" db="EMBL/GenBank/DDBJ databases">
        <authorList>
            <person name="Sun Q."/>
            <person name="Kim S."/>
        </authorList>
    </citation>
    <scope>NUCLEOTIDE SEQUENCE</scope>
    <source>
        <strain evidence="1">KCTC 12368</strain>
    </source>
</reference>
<evidence type="ECO:0000313" key="2">
    <source>
        <dbReference type="Proteomes" id="UP000619457"/>
    </source>
</evidence>
<comment type="caution">
    <text evidence="1">The sequence shown here is derived from an EMBL/GenBank/DDBJ whole genome shotgun (WGS) entry which is preliminary data.</text>
</comment>
<evidence type="ECO:0000313" key="1">
    <source>
        <dbReference type="EMBL" id="GGZ25871.1"/>
    </source>
</evidence>
<dbReference type="AlphaFoldDB" id="A0A918PX11"/>
<reference evidence="1" key="1">
    <citation type="journal article" date="2014" name="Int. J. Syst. Evol. Microbiol.">
        <title>Complete genome sequence of Corynebacterium casei LMG S-19264T (=DSM 44701T), isolated from a smear-ripened cheese.</title>
        <authorList>
            <consortium name="US DOE Joint Genome Institute (JGI-PGF)"/>
            <person name="Walter F."/>
            <person name="Albersmeier A."/>
            <person name="Kalinowski J."/>
            <person name="Ruckert C."/>
        </authorList>
    </citation>
    <scope>NUCLEOTIDE SEQUENCE</scope>
    <source>
        <strain evidence="1">KCTC 12368</strain>
    </source>
</reference>
<gene>
    <name evidence="1" type="ORF">GCM10007049_18050</name>
</gene>
<keyword evidence="2" id="KW-1185">Reference proteome</keyword>
<dbReference type="EMBL" id="BMWX01000003">
    <property type="protein sequence ID" value="GGZ25871.1"/>
    <property type="molecule type" value="Genomic_DNA"/>
</dbReference>
<protein>
    <submittedName>
        <fullName evidence="1">Uncharacterized protein</fullName>
    </submittedName>
</protein>
<sequence length="192" mass="21907">MIYTLSVQAQDTIPQKQESEISISQDDFPQNAITLLQHVSEVDKIKFFQRQPSDGEEIYEAKLKLKGHEYNASFDSVGTLRTVEVQIDYKEISPDSTAAAVKQYFEDDFQKMRVLSTTKKFFPAGPGLEIDTVIESIQKGEVNTFLIVKYQVQVSGQRKSAPATIYDVTFDHLGVFEKMQQVELHNMENIIF</sequence>
<accession>A0A918PX11</accession>
<name>A0A918PX11_9BACT</name>
<dbReference type="SUPFAM" id="SSF160574">
    <property type="entry name" value="BT0923-like"/>
    <property type="match status" value="1"/>
</dbReference>
<dbReference type="Gene3D" id="3.10.450.360">
    <property type="match status" value="1"/>
</dbReference>